<accession>A0A392R7I8</accession>
<dbReference type="Proteomes" id="UP000265520">
    <property type="component" value="Unassembled WGS sequence"/>
</dbReference>
<feature type="non-terminal residue" evidence="1">
    <location>
        <position position="1"/>
    </location>
</feature>
<dbReference type="EMBL" id="LXQA010193481">
    <property type="protein sequence ID" value="MCI32209.1"/>
    <property type="molecule type" value="Genomic_DNA"/>
</dbReference>
<proteinExistence type="predicted"/>
<reference evidence="1 2" key="1">
    <citation type="journal article" date="2018" name="Front. Plant Sci.">
        <title>Red Clover (Trifolium pratense) and Zigzag Clover (T. medium) - A Picture of Genomic Similarities and Differences.</title>
        <authorList>
            <person name="Dluhosova J."/>
            <person name="Istvanek J."/>
            <person name="Nedelnik J."/>
            <person name="Repkova J."/>
        </authorList>
    </citation>
    <scope>NUCLEOTIDE SEQUENCE [LARGE SCALE GENOMIC DNA]</scope>
    <source>
        <strain evidence="2">cv. 10/8</strain>
        <tissue evidence="1">Leaf</tissue>
    </source>
</reference>
<name>A0A392R7I8_9FABA</name>
<organism evidence="1 2">
    <name type="scientific">Trifolium medium</name>
    <dbReference type="NCBI Taxonomy" id="97028"/>
    <lineage>
        <taxon>Eukaryota</taxon>
        <taxon>Viridiplantae</taxon>
        <taxon>Streptophyta</taxon>
        <taxon>Embryophyta</taxon>
        <taxon>Tracheophyta</taxon>
        <taxon>Spermatophyta</taxon>
        <taxon>Magnoliopsida</taxon>
        <taxon>eudicotyledons</taxon>
        <taxon>Gunneridae</taxon>
        <taxon>Pentapetalae</taxon>
        <taxon>rosids</taxon>
        <taxon>fabids</taxon>
        <taxon>Fabales</taxon>
        <taxon>Fabaceae</taxon>
        <taxon>Papilionoideae</taxon>
        <taxon>50 kb inversion clade</taxon>
        <taxon>NPAAA clade</taxon>
        <taxon>Hologalegina</taxon>
        <taxon>IRL clade</taxon>
        <taxon>Trifolieae</taxon>
        <taxon>Trifolium</taxon>
    </lineage>
</organism>
<keyword evidence="2" id="KW-1185">Reference proteome</keyword>
<evidence type="ECO:0000313" key="2">
    <source>
        <dbReference type="Proteomes" id="UP000265520"/>
    </source>
</evidence>
<evidence type="ECO:0000313" key="1">
    <source>
        <dbReference type="EMBL" id="MCI32209.1"/>
    </source>
</evidence>
<dbReference type="AlphaFoldDB" id="A0A392R7I8"/>
<protein>
    <submittedName>
        <fullName evidence="1">E3 ubiquitin-protein ligase RNF25-like</fullName>
    </submittedName>
</protein>
<sequence>NHEKLEEGVGNCPVCRKPFHAKDLDHVLDLVGSHSSRVSQMSGTVLTKLVVR</sequence>
<comment type="caution">
    <text evidence="1">The sequence shown here is derived from an EMBL/GenBank/DDBJ whole genome shotgun (WGS) entry which is preliminary data.</text>
</comment>